<keyword evidence="1" id="KW-0472">Membrane</keyword>
<reference evidence="3 4" key="1">
    <citation type="submission" date="2020-08" db="EMBL/GenBank/DDBJ databases">
        <title>Genomic Encyclopedia of Type Strains, Phase IV (KMG-IV): sequencing the most valuable type-strain genomes for metagenomic binning, comparative biology and taxonomic classification.</title>
        <authorList>
            <person name="Goeker M."/>
        </authorList>
    </citation>
    <scope>NUCLEOTIDE SEQUENCE [LARGE SCALE GENOMIC DNA]</scope>
    <source>
        <strain evidence="3 4">DSM 101015</strain>
    </source>
</reference>
<proteinExistence type="predicted"/>
<feature type="domain" description="YrhK" evidence="2">
    <location>
        <begin position="21"/>
        <end position="73"/>
    </location>
</feature>
<name>A0A7W6Q3F1_9RHOB</name>
<dbReference type="InterPro" id="IPR025424">
    <property type="entry name" value="YrhK_domain"/>
</dbReference>
<keyword evidence="1" id="KW-0812">Transmembrane</keyword>
<evidence type="ECO:0000259" key="2">
    <source>
        <dbReference type="Pfam" id="PF14145"/>
    </source>
</evidence>
<sequence>MHLFRHENRQQSEESKQLYALFELLHTLADFGAAFMFIIGSIMFFSDAWTTFGTWLFLIGSLLFALKPSLRLYCEVKLYRMHDYDQLAERNET</sequence>
<dbReference type="Proteomes" id="UP000565745">
    <property type="component" value="Unassembled WGS sequence"/>
</dbReference>
<dbReference type="Pfam" id="PF14145">
    <property type="entry name" value="YrhK"/>
    <property type="match status" value="1"/>
</dbReference>
<accession>A0A7W6Q3F1</accession>
<keyword evidence="1" id="KW-1133">Transmembrane helix</keyword>
<evidence type="ECO:0000313" key="3">
    <source>
        <dbReference type="EMBL" id="MBB4173034.1"/>
    </source>
</evidence>
<dbReference type="EMBL" id="JACIFU010000001">
    <property type="protein sequence ID" value="MBB4173034.1"/>
    <property type="molecule type" value="Genomic_DNA"/>
</dbReference>
<dbReference type="OrthoDB" id="5862062at2"/>
<protein>
    <submittedName>
        <fullName evidence="3">Cbb3-type cytochrome oxidase subunit 3</fullName>
    </submittedName>
</protein>
<feature type="transmembrane region" description="Helical" evidence="1">
    <location>
        <begin position="21"/>
        <end position="46"/>
    </location>
</feature>
<evidence type="ECO:0000313" key="4">
    <source>
        <dbReference type="Proteomes" id="UP000565745"/>
    </source>
</evidence>
<dbReference type="RefSeq" id="WP_025054886.1">
    <property type="nucleotide sequence ID" value="NZ_JACIFU010000001.1"/>
</dbReference>
<evidence type="ECO:0000256" key="1">
    <source>
        <dbReference type="SAM" id="Phobius"/>
    </source>
</evidence>
<organism evidence="3 4">
    <name type="scientific">Sulfitobacter noctilucicola</name>
    <dbReference type="NCBI Taxonomy" id="1342301"/>
    <lineage>
        <taxon>Bacteria</taxon>
        <taxon>Pseudomonadati</taxon>
        <taxon>Pseudomonadota</taxon>
        <taxon>Alphaproteobacteria</taxon>
        <taxon>Rhodobacterales</taxon>
        <taxon>Roseobacteraceae</taxon>
        <taxon>Sulfitobacter</taxon>
    </lineage>
</organism>
<comment type="caution">
    <text evidence="3">The sequence shown here is derived from an EMBL/GenBank/DDBJ whole genome shotgun (WGS) entry which is preliminary data.</text>
</comment>
<feature type="transmembrane region" description="Helical" evidence="1">
    <location>
        <begin position="52"/>
        <end position="70"/>
    </location>
</feature>
<gene>
    <name evidence="3" type="ORF">GGR93_000795</name>
</gene>
<keyword evidence="4" id="KW-1185">Reference proteome</keyword>
<dbReference type="AlphaFoldDB" id="A0A7W6Q3F1"/>